<name>A0ACB8XD35_ARCLA</name>
<dbReference type="EMBL" id="CM042064">
    <property type="protein sequence ID" value="KAI3665024.1"/>
    <property type="molecule type" value="Genomic_DNA"/>
</dbReference>
<reference evidence="2" key="1">
    <citation type="journal article" date="2022" name="Mol. Ecol. Resour.">
        <title>The genomes of chicory, endive, great burdock and yacon provide insights into Asteraceae palaeo-polyploidization history and plant inulin production.</title>
        <authorList>
            <person name="Fan W."/>
            <person name="Wang S."/>
            <person name="Wang H."/>
            <person name="Wang A."/>
            <person name="Jiang F."/>
            <person name="Liu H."/>
            <person name="Zhao H."/>
            <person name="Xu D."/>
            <person name="Zhang Y."/>
        </authorList>
    </citation>
    <scope>NUCLEOTIDE SEQUENCE [LARGE SCALE GENOMIC DNA]</scope>
    <source>
        <strain evidence="2">cv. Niubang</strain>
    </source>
</reference>
<dbReference type="Proteomes" id="UP001055879">
    <property type="component" value="Linkage Group LG18"/>
</dbReference>
<gene>
    <name evidence="1" type="ORF">L6452_43640</name>
</gene>
<accession>A0ACB8XD35</accession>
<reference evidence="1 2" key="2">
    <citation type="journal article" date="2022" name="Mol. Ecol. Resour.">
        <title>The genomes of chicory, endive, great burdock and yacon provide insights into Asteraceae paleo-polyploidization history and plant inulin production.</title>
        <authorList>
            <person name="Fan W."/>
            <person name="Wang S."/>
            <person name="Wang H."/>
            <person name="Wang A."/>
            <person name="Jiang F."/>
            <person name="Liu H."/>
            <person name="Zhao H."/>
            <person name="Xu D."/>
            <person name="Zhang Y."/>
        </authorList>
    </citation>
    <scope>NUCLEOTIDE SEQUENCE [LARGE SCALE GENOMIC DNA]</scope>
    <source>
        <strain evidence="2">cv. Niubang</strain>
    </source>
</reference>
<proteinExistence type="predicted"/>
<protein>
    <submittedName>
        <fullName evidence="1">Uncharacterized protein</fullName>
    </submittedName>
</protein>
<evidence type="ECO:0000313" key="1">
    <source>
        <dbReference type="EMBL" id="KAI3665024.1"/>
    </source>
</evidence>
<keyword evidence="2" id="KW-1185">Reference proteome</keyword>
<comment type="caution">
    <text evidence="1">The sequence shown here is derived from an EMBL/GenBank/DDBJ whole genome shotgun (WGS) entry which is preliminary data.</text>
</comment>
<evidence type="ECO:0000313" key="2">
    <source>
        <dbReference type="Proteomes" id="UP001055879"/>
    </source>
</evidence>
<sequence length="203" mass="22892">MDAMKSPSSLHFEVKIMNAKNIEVTDSKGYLFIRYYLSAGNNKRVRLESRDISWNESFSLDCLGTKQSMDMIIQGTVIFELRWRRSTVPLFRKIIGGEVNVGGSQLLGRAEVPWRGILDSPNMESERWVMMKSKKAVIKAPSICVHMKIQVPTVVIMKESKTKDVGKLKNKWDETCGCSHGHCCQNLCVDSEIVAMGLALDAF</sequence>
<organism evidence="1 2">
    <name type="scientific">Arctium lappa</name>
    <name type="common">Greater burdock</name>
    <name type="synonym">Lappa major</name>
    <dbReference type="NCBI Taxonomy" id="4217"/>
    <lineage>
        <taxon>Eukaryota</taxon>
        <taxon>Viridiplantae</taxon>
        <taxon>Streptophyta</taxon>
        <taxon>Embryophyta</taxon>
        <taxon>Tracheophyta</taxon>
        <taxon>Spermatophyta</taxon>
        <taxon>Magnoliopsida</taxon>
        <taxon>eudicotyledons</taxon>
        <taxon>Gunneridae</taxon>
        <taxon>Pentapetalae</taxon>
        <taxon>asterids</taxon>
        <taxon>campanulids</taxon>
        <taxon>Asterales</taxon>
        <taxon>Asteraceae</taxon>
        <taxon>Carduoideae</taxon>
        <taxon>Cardueae</taxon>
        <taxon>Arctiinae</taxon>
        <taxon>Arctium</taxon>
    </lineage>
</organism>